<protein>
    <submittedName>
        <fullName evidence="1">Uncharacterized protein</fullName>
    </submittedName>
</protein>
<comment type="caution">
    <text evidence="1">The sequence shown here is derived from an EMBL/GenBank/DDBJ whole genome shotgun (WGS) entry which is preliminary data.</text>
</comment>
<reference evidence="1 2" key="1">
    <citation type="submission" date="2024-05" db="EMBL/GenBank/DDBJ databases">
        <title>Microbispora sp.ZYX-F-249.</title>
        <authorList>
            <person name="Xie H."/>
        </authorList>
    </citation>
    <scope>NUCLEOTIDE SEQUENCE [LARGE SCALE GENOMIC DNA]</scope>
    <source>
        <strain evidence="1 2">ZYX-F-249</strain>
    </source>
</reference>
<dbReference type="Proteomes" id="UP001447516">
    <property type="component" value="Unassembled WGS sequence"/>
</dbReference>
<evidence type="ECO:0000313" key="1">
    <source>
        <dbReference type="EMBL" id="MEN3533611.1"/>
    </source>
</evidence>
<accession>A0ABV0AIF9</accession>
<name>A0ABV0AIF9_9ACTN</name>
<evidence type="ECO:0000313" key="2">
    <source>
        <dbReference type="Proteomes" id="UP001447516"/>
    </source>
</evidence>
<keyword evidence="2" id="KW-1185">Reference proteome</keyword>
<organism evidence="1 2">
    <name type="scientific">Microbispora maris</name>
    <dbReference type="NCBI Taxonomy" id="3144104"/>
    <lineage>
        <taxon>Bacteria</taxon>
        <taxon>Bacillati</taxon>
        <taxon>Actinomycetota</taxon>
        <taxon>Actinomycetes</taxon>
        <taxon>Streptosporangiales</taxon>
        <taxon>Streptosporangiaceae</taxon>
        <taxon>Microbispora</taxon>
    </lineage>
</organism>
<dbReference type="EMBL" id="JBDJAW010000001">
    <property type="protein sequence ID" value="MEN3533611.1"/>
    <property type="molecule type" value="Genomic_DNA"/>
</dbReference>
<sequence length="94" mass="10031">MNSTDWVLNELGDLSDAMPNEDDVPALTADDLRDACQTLVCLHEAVAEVVVRENRSPQGLVTADGRLSRAGVDAALTVLGLPLVSDEEWWALGG</sequence>
<dbReference type="RefSeq" id="WP_346223975.1">
    <property type="nucleotide sequence ID" value="NZ_JBDJAW010000001.1"/>
</dbReference>
<gene>
    <name evidence="1" type="ORF">AAH991_00730</name>
</gene>
<proteinExistence type="predicted"/>